<feature type="active site" evidence="13">
    <location>
        <position position="236"/>
    </location>
</feature>
<comment type="similarity">
    <text evidence="2 14">Belongs to the glycosyl hydrolase 28 family.</text>
</comment>
<dbReference type="GO" id="GO:0071555">
    <property type="term" value="P:cell wall organization"/>
    <property type="evidence" value="ECO:0007669"/>
    <property type="project" value="UniProtKB-KW"/>
</dbReference>
<comment type="function">
    <text evidence="12">Pectinolytic enzyme involved in the degradation of xylogalacturonan (xga), a galacturonan backbone heavily substituted with xylose, and which is one important component of the hairy regions of pectin. Activity requires a galacturonic acid backbone substituted with xylose.</text>
</comment>
<comment type="caution">
    <text evidence="15">The sequence shown here is derived from an EMBL/GenBank/DDBJ whole genome shotgun (WGS) entry which is preliminary data.</text>
</comment>
<evidence type="ECO:0000313" key="15">
    <source>
        <dbReference type="EMBL" id="KAJ4177751.1"/>
    </source>
</evidence>
<dbReference type="AlphaFoldDB" id="A0A9W8QTD2"/>
<dbReference type="PANTHER" id="PTHR31736:SF9">
    <property type="entry name" value="ENDO-XYLOGALACTURONAN HYDROLASE A-RELATED"/>
    <property type="match status" value="1"/>
</dbReference>
<dbReference type="EMBL" id="JAOQAV010000092">
    <property type="protein sequence ID" value="KAJ4177751.1"/>
    <property type="molecule type" value="Genomic_DNA"/>
</dbReference>
<keyword evidence="11" id="KW-0624">Polysaccharide degradation</keyword>
<keyword evidence="8" id="KW-0119">Carbohydrate metabolism</keyword>
<dbReference type="SUPFAM" id="SSF51126">
    <property type="entry name" value="Pectin lyase-like"/>
    <property type="match status" value="1"/>
</dbReference>
<keyword evidence="9 14" id="KW-0326">Glycosidase</keyword>
<keyword evidence="6 14" id="KW-0378">Hydrolase</keyword>
<dbReference type="InterPro" id="IPR012334">
    <property type="entry name" value="Pectin_lyas_fold"/>
</dbReference>
<accession>A0A9W8QTD2</accession>
<evidence type="ECO:0000256" key="12">
    <source>
        <dbReference type="ARBA" id="ARBA00037278"/>
    </source>
</evidence>
<evidence type="ECO:0000256" key="5">
    <source>
        <dbReference type="ARBA" id="ARBA00022737"/>
    </source>
</evidence>
<dbReference type="GO" id="GO:0005576">
    <property type="term" value="C:extracellular region"/>
    <property type="evidence" value="ECO:0007669"/>
    <property type="project" value="UniProtKB-SubCell"/>
</dbReference>
<evidence type="ECO:0000256" key="6">
    <source>
        <dbReference type="ARBA" id="ARBA00022801"/>
    </source>
</evidence>
<evidence type="ECO:0000256" key="2">
    <source>
        <dbReference type="ARBA" id="ARBA00008834"/>
    </source>
</evidence>
<dbReference type="PROSITE" id="PS00502">
    <property type="entry name" value="POLYGALACTURONASE"/>
    <property type="match status" value="1"/>
</dbReference>
<evidence type="ECO:0000256" key="4">
    <source>
        <dbReference type="ARBA" id="ARBA00022729"/>
    </source>
</evidence>
<keyword evidence="16" id="KW-1185">Reference proteome</keyword>
<proteinExistence type="inferred from homology"/>
<dbReference type="InterPro" id="IPR011050">
    <property type="entry name" value="Pectin_lyase_fold/virulence"/>
</dbReference>
<evidence type="ECO:0000256" key="8">
    <source>
        <dbReference type="ARBA" id="ARBA00023277"/>
    </source>
</evidence>
<evidence type="ECO:0000256" key="1">
    <source>
        <dbReference type="ARBA" id="ARBA00004613"/>
    </source>
</evidence>
<evidence type="ECO:0000256" key="7">
    <source>
        <dbReference type="ARBA" id="ARBA00023180"/>
    </source>
</evidence>
<gene>
    <name evidence="15" type="ORF">NW755_013663</name>
</gene>
<evidence type="ECO:0000256" key="11">
    <source>
        <dbReference type="ARBA" id="ARBA00023326"/>
    </source>
</evidence>
<reference evidence="15" key="1">
    <citation type="submission" date="2022-09" db="EMBL/GenBank/DDBJ databases">
        <title>Fusarium specimens isolated from Avocado Roots.</title>
        <authorList>
            <person name="Stajich J."/>
            <person name="Roper C."/>
            <person name="Heimlech-Rivalta G."/>
        </authorList>
    </citation>
    <scope>NUCLEOTIDE SEQUENCE</scope>
    <source>
        <strain evidence="15">A02</strain>
    </source>
</reference>
<evidence type="ECO:0008006" key="17">
    <source>
        <dbReference type="Google" id="ProtNLM"/>
    </source>
</evidence>
<evidence type="ECO:0000256" key="13">
    <source>
        <dbReference type="PROSITE-ProRule" id="PRU10052"/>
    </source>
</evidence>
<sequence>MASPTLVDRAVPDRVQKGAATCTPSSGGTASLDDTPAIAAAFKNCGNGGVIVFPQDVTYMIRSQLDFSGCVGCEVRLDGRLKASDDLTYWNNTRYMVRVKGINGAKIHSPLGTGLVDGNGQAAWDRFGASKDLRRPTLLTVESSTDIDISDISLKNAQNVFISVGSKSARIGFSNMNITAISKSTYPPKNTDGFDIGESENVSLSNIYIQNDDDCVAFKAGCNYATVIDITCRGSHGLSVGSLGKYPGSVDSVTNVYVKNAIMRDSTKAAGIKIYPGGSDHGTAIVRNVTWDGVQVDNCDAAFEFDTCYNSDEDYCQKNPSPAQVTEIYINNFSGKTSTHYAPTTGHIFCPTEGDNCQFKGQKWTVESSKGQGQLLCHNISPDVLGINCVESNP</sequence>
<dbReference type="Gene3D" id="2.160.20.10">
    <property type="entry name" value="Single-stranded right-handed beta-helix, Pectin lyase-like"/>
    <property type="match status" value="1"/>
</dbReference>
<keyword evidence="10" id="KW-0961">Cell wall biogenesis/degradation</keyword>
<keyword evidence="7" id="KW-0325">Glycoprotein</keyword>
<evidence type="ECO:0000256" key="9">
    <source>
        <dbReference type="ARBA" id="ARBA00023295"/>
    </source>
</evidence>
<evidence type="ECO:0000256" key="3">
    <source>
        <dbReference type="ARBA" id="ARBA00022525"/>
    </source>
</evidence>
<dbReference type="PANTHER" id="PTHR31736">
    <property type="match status" value="1"/>
</dbReference>
<dbReference type="Pfam" id="PF00295">
    <property type="entry name" value="Glyco_hydro_28"/>
    <property type="match status" value="1"/>
</dbReference>
<organism evidence="15 16">
    <name type="scientific">Fusarium falciforme</name>
    <dbReference type="NCBI Taxonomy" id="195108"/>
    <lineage>
        <taxon>Eukaryota</taxon>
        <taxon>Fungi</taxon>
        <taxon>Dikarya</taxon>
        <taxon>Ascomycota</taxon>
        <taxon>Pezizomycotina</taxon>
        <taxon>Sordariomycetes</taxon>
        <taxon>Hypocreomycetidae</taxon>
        <taxon>Hypocreales</taxon>
        <taxon>Nectriaceae</taxon>
        <taxon>Fusarium</taxon>
        <taxon>Fusarium solani species complex</taxon>
    </lineage>
</organism>
<evidence type="ECO:0000256" key="14">
    <source>
        <dbReference type="RuleBase" id="RU361169"/>
    </source>
</evidence>
<dbReference type="Proteomes" id="UP001152087">
    <property type="component" value="Unassembled WGS sequence"/>
</dbReference>
<comment type="subcellular location">
    <subcellularLocation>
        <location evidence="1">Secreted</location>
    </subcellularLocation>
</comment>
<keyword evidence="3" id="KW-0964">Secreted</keyword>
<evidence type="ECO:0000313" key="16">
    <source>
        <dbReference type="Proteomes" id="UP001152087"/>
    </source>
</evidence>
<dbReference type="GO" id="GO:0000272">
    <property type="term" value="P:polysaccharide catabolic process"/>
    <property type="evidence" value="ECO:0007669"/>
    <property type="project" value="UniProtKB-KW"/>
</dbReference>
<dbReference type="InterPro" id="IPR000743">
    <property type="entry name" value="Glyco_hydro_28"/>
</dbReference>
<dbReference type="GO" id="GO:0004650">
    <property type="term" value="F:polygalacturonase activity"/>
    <property type="evidence" value="ECO:0007669"/>
    <property type="project" value="InterPro"/>
</dbReference>
<keyword evidence="4" id="KW-0732">Signal</keyword>
<name>A0A9W8QTD2_9HYPO</name>
<keyword evidence="5" id="KW-0677">Repeat</keyword>
<evidence type="ECO:0000256" key="10">
    <source>
        <dbReference type="ARBA" id="ARBA00023316"/>
    </source>
</evidence>
<protein>
    <recommendedName>
        <fullName evidence="17">Endo-xylogalacturonan hydrolase A</fullName>
    </recommendedName>
</protein>